<comment type="caution">
    <text evidence="1">The sequence shown here is derived from an EMBL/GenBank/DDBJ whole genome shotgun (WGS) entry which is preliminary data.</text>
</comment>
<evidence type="ECO:0000313" key="1">
    <source>
        <dbReference type="EMBL" id="MBD8044040.1"/>
    </source>
</evidence>
<evidence type="ECO:0000313" key="2">
    <source>
        <dbReference type="Proteomes" id="UP000652763"/>
    </source>
</evidence>
<proteinExistence type="predicted"/>
<accession>A0ABR8YIK8</accession>
<protein>
    <recommendedName>
        <fullName evidence="3">ESX-1 secretion-associated protein</fullName>
    </recommendedName>
</protein>
<name>A0ABR8YIK8_9MICC</name>
<organism evidence="1 2">
    <name type="scientific">Arthrobacter pullicola</name>
    <dbReference type="NCBI Taxonomy" id="2762224"/>
    <lineage>
        <taxon>Bacteria</taxon>
        <taxon>Bacillati</taxon>
        <taxon>Actinomycetota</taxon>
        <taxon>Actinomycetes</taxon>
        <taxon>Micrococcales</taxon>
        <taxon>Micrococcaceae</taxon>
        <taxon>Arthrobacter</taxon>
    </lineage>
</organism>
<dbReference type="InterPro" id="IPR045436">
    <property type="entry name" value="DUF6507"/>
</dbReference>
<evidence type="ECO:0008006" key="3">
    <source>
        <dbReference type="Google" id="ProtNLM"/>
    </source>
</evidence>
<gene>
    <name evidence="1" type="ORF">H9638_09500</name>
</gene>
<dbReference type="RefSeq" id="WP_191746951.1">
    <property type="nucleotide sequence ID" value="NZ_JACSQC010000004.1"/>
</dbReference>
<dbReference type="Proteomes" id="UP000652763">
    <property type="component" value="Unassembled WGS sequence"/>
</dbReference>
<dbReference type="EMBL" id="JACSQC010000004">
    <property type="protein sequence ID" value="MBD8044040.1"/>
    <property type="molecule type" value="Genomic_DNA"/>
</dbReference>
<sequence length="103" mass="10323">MTSWSIDAASAHSIINRTAARAEDFSGASRDLRNAVEAAQAAGRSAVVGDALIAAYQDYAGLLIANAADSAETACTSVRGALGAYQDADLQMAAAAQAGMAST</sequence>
<keyword evidence="2" id="KW-1185">Reference proteome</keyword>
<dbReference type="Pfam" id="PF20117">
    <property type="entry name" value="DUF6507"/>
    <property type="match status" value="1"/>
</dbReference>
<reference evidence="1 2" key="1">
    <citation type="submission" date="2020-08" db="EMBL/GenBank/DDBJ databases">
        <title>A Genomic Blueprint of the Chicken Gut Microbiome.</title>
        <authorList>
            <person name="Gilroy R."/>
            <person name="Ravi A."/>
            <person name="Getino M."/>
            <person name="Pursley I."/>
            <person name="Horton D.L."/>
            <person name="Alikhan N.-F."/>
            <person name="Baker D."/>
            <person name="Gharbi K."/>
            <person name="Hall N."/>
            <person name="Watson M."/>
            <person name="Adriaenssens E.M."/>
            <person name="Foster-Nyarko E."/>
            <person name="Jarju S."/>
            <person name="Secka A."/>
            <person name="Antonio M."/>
            <person name="Oren A."/>
            <person name="Chaudhuri R."/>
            <person name="La Ragione R.M."/>
            <person name="Hildebrand F."/>
            <person name="Pallen M.J."/>
        </authorList>
    </citation>
    <scope>NUCLEOTIDE SEQUENCE [LARGE SCALE GENOMIC DNA]</scope>
    <source>
        <strain evidence="1 2">Sa2BUA2</strain>
    </source>
</reference>